<dbReference type="EMBL" id="JAUDUY010000002">
    <property type="protein sequence ID" value="MDM9630686.1"/>
    <property type="molecule type" value="Genomic_DNA"/>
</dbReference>
<dbReference type="InterPro" id="IPR029058">
    <property type="entry name" value="AB_hydrolase_fold"/>
</dbReference>
<dbReference type="InterPro" id="IPR002471">
    <property type="entry name" value="Pept_S9_AS"/>
</dbReference>
<dbReference type="GO" id="GO:0016787">
    <property type="term" value="F:hydrolase activity"/>
    <property type="evidence" value="ECO:0007669"/>
    <property type="project" value="UniProtKB-KW"/>
</dbReference>
<dbReference type="Proteomes" id="UP001174839">
    <property type="component" value="Unassembled WGS sequence"/>
</dbReference>
<keyword evidence="4" id="KW-1185">Reference proteome</keyword>
<dbReference type="SUPFAM" id="SSF53474">
    <property type="entry name" value="alpha/beta-Hydrolases"/>
    <property type="match status" value="1"/>
</dbReference>
<sequence>MKRKILVFISLWTIGILQSQDILGTWNGMLETQGIQLPLVIHIQESDTGFTATMDSPDQGATGIEITAVTFENPNLNFEVTPMAITYAGKLNAAGNIEGTFTQMGQSLPLNFSRDAVVKNKLLRPQEPKEPYPYYSEEVSISNSADGLTLSGTLTLPTKDGIYPTVVLISGSGAQNRDEEVFGHKPFLVLSDHLTRSGIGVLRYDDRGTGNSTGDYPSATSVDLARDVQSAVDFLKARKDVDSKNIGLVGHSEGGLIAPIVADGSDDIAFIVMLAGPGISGFDILMLQSELIRKASGVSGTELQKELDLTRGALELVRNTEDPTELRRVLDAYLLEELRKNPDQVPPGVALEDVVQTQVDALSTPWMQYFLKYDPAPALERLKCPVLALNGENDLQVPSKVNLESIEKHLKLGGNPDFTVKELPGLNHLFQNSATGSPGEYAALEETFAETALQEISNWILARVR</sequence>
<dbReference type="PANTHER" id="PTHR43265">
    <property type="entry name" value="ESTERASE ESTD"/>
    <property type="match status" value="1"/>
</dbReference>
<dbReference type="PROSITE" id="PS00708">
    <property type="entry name" value="PRO_ENDOPEP_SER"/>
    <property type="match status" value="1"/>
</dbReference>
<evidence type="ECO:0000256" key="1">
    <source>
        <dbReference type="ARBA" id="ARBA00022801"/>
    </source>
</evidence>
<dbReference type="InterPro" id="IPR000073">
    <property type="entry name" value="AB_hydrolase_1"/>
</dbReference>
<dbReference type="InterPro" id="IPR053145">
    <property type="entry name" value="AB_hydrolase_Est10"/>
</dbReference>
<evidence type="ECO:0000313" key="3">
    <source>
        <dbReference type="EMBL" id="MDM9630686.1"/>
    </source>
</evidence>
<keyword evidence="1 3" id="KW-0378">Hydrolase</keyword>
<dbReference type="RefSeq" id="WP_289724055.1">
    <property type="nucleotide sequence ID" value="NZ_JAUDUY010000002.1"/>
</dbReference>
<accession>A0ABT7WCQ7</accession>
<proteinExistence type="predicted"/>
<dbReference type="Pfam" id="PF12697">
    <property type="entry name" value="Abhydrolase_6"/>
    <property type="match status" value="1"/>
</dbReference>
<organism evidence="3 4">
    <name type="scientific">Robiginitalea aurantiaca</name>
    <dbReference type="NCBI Taxonomy" id="3056915"/>
    <lineage>
        <taxon>Bacteria</taxon>
        <taxon>Pseudomonadati</taxon>
        <taxon>Bacteroidota</taxon>
        <taxon>Flavobacteriia</taxon>
        <taxon>Flavobacteriales</taxon>
        <taxon>Flavobacteriaceae</taxon>
        <taxon>Robiginitalea</taxon>
    </lineage>
</organism>
<comment type="caution">
    <text evidence="3">The sequence shown here is derived from an EMBL/GenBank/DDBJ whole genome shotgun (WGS) entry which is preliminary data.</text>
</comment>
<gene>
    <name evidence="3" type="ORF">QU605_04345</name>
</gene>
<reference evidence="3" key="1">
    <citation type="submission" date="2023-06" db="EMBL/GenBank/DDBJ databases">
        <title>Robiginitalea aurantiacus sp. nov. and Algoriphagus sediminis sp. nov., isolated from coastal sediment.</title>
        <authorList>
            <person name="Zhou Z.Y."/>
            <person name="An J."/>
            <person name="Jia Y.W."/>
            <person name="Du Z.J."/>
        </authorList>
    </citation>
    <scope>NUCLEOTIDE SEQUENCE</scope>
    <source>
        <strain evidence="3">M39</strain>
    </source>
</reference>
<protein>
    <submittedName>
        <fullName evidence="3">Alpha/beta fold hydrolase</fullName>
    </submittedName>
</protein>
<feature type="domain" description="AB hydrolase-1" evidence="2">
    <location>
        <begin position="166"/>
        <end position="442"/>
    </location>
</feature>
<name>A0ABT7WCQ7_9FLAO</name>
<evidence type="ECO:0000259" key="2">
    <source>
        <dbReference type="Pfam" id="PF12697"/>
    </source>
</evidence>
<dbReference type="PANTHER" id="PTHR43265:SF1">
    <property type="entry name" value="ESTERASE ESTD"/>
    <property type="match status" value="1"/>
</dbReference>
<evidence type="ECO:0000313" key="4">
    <source>
        <dbReference type="Proteomes" id="UP001174839"/>
    </source>
</evidence>
<dbReference type="Gene3D" id="3.40.50.1820">
    <property type="entry name" value="alpha/beta hydrolase"/>
    <property type="match status" value="1"/>
</dbReference>